<comment type="similarity">
    <text evidence="1 4">Belongs to the glycosyl hydrolase 43 family.</text>
</comment>
<dbReference type="EMBL" id="JAUZVT010000001">
    <property type="protein sequence ID" value="MDT3330075.1"/>
    <property type="molecule type" value="Genomic_DNA"/>
</dbReference>
<reference evidence="6 7" key="1">
    <citation type="submission" date="2023-08" db="EMBL/GenBank/DDBJ databases">
        <title>Microbacterium aquilitoris sp. nov. and Microbacterium gwkjibeachense sp. nov., isolated from beach.</title>
        <authorList>
            <person name="Lee S.D."/>
            <person name="Yang H."/>
            <person name="Kim I."/>
        </authorList>
    </citation>
    <scope>NUCLEOTIDE SEQUENCE [LARGE SCALE GENOMIC DNA]</scope>
    <source>
        <strain evidence="6 7">KSW-18</strain>
    </source>
</reference>
<evidence type="ECO:0000313" key="7">
    <source>
        <dbReference type="Proteomes" id="UP001262835"/>
    </source>
</evidence>
<dbReference type="Proteomes" id="UP001262835">
    <property type="component" value="Unassembled WGS sequence"/>
</dbReference>
<name>A0ABU3GI67_9MICO</name>
<dbReference type="PANTHER" id="PTHR42812:SF5">
    <property type="entry name" value="ENDO-ARABINASE"/>
    <property type="match status" value="1"/>
</dbReference>
<dbReference type="GO" id="GO:0016787">
    <property type="term" value="F:hydrolase activity"/>
    <property type="evidence" value="ECO:0007669"/>
    <property type="project" value="UniProtKB-KW"/>
</dbReference>
<dbReference type="Gene3D" id="2.115.10.20">
    <property type="entry name" value="Glycosyl hydrolase domain, family 43"/>
    <property type="match status" value="1"/>
</dbReference>
<sequence>MSGCGAASQSAPAPSAGSASGTGFVLDEDFPDPDVVSTDSGYAAFATGSHGLNIRVATSADLESWTVERRDALPTLPAWASPGRTWAPEVTALGEEYVMYVTAEHAASGRQCIGVAVAPSLDEPFVPASDEPLVCPVEEGGAIDAATFDDPDGTRYLLWKTDGNCCALDTRLMMAPLAADGLSLAAAPVALLAQDQPWEGALVEAPTLVARDGGYALLYSANDYGGDSYAVGAAWSDELEGPYRKQPEPILTTSGSDGAFRGPGGQDVVSTADGDVLVFHGWDEQYIYRGLHVAPIRIASGGVAVDLG</sequence>
<dbReference type="SUPFAM" id="SSF75005">
    <property type="entry name" value="Arabinanase/levansucrase/invertase"/>
    <property type="match status" value="1"/>
</dbReference>
<dbReference type="CDD" id="cd08999">
    <property type="entry name" value="GH43_ABN-like"/>
    <property type="match status" value="1"/>
</dbReference>
<organism evidence="6 7">
    <name type="scientific">Microbacterium aquilitoris</name>
    <dbReference type="NCBI Taxonomy" id="3067307"/>
    <lineage>
        <taxon>Bacteria</taxon>
        <taxon>Bacillati</taxon>
        <taxon>Actinomycetota</taxon>
        <taxon>Actinomycetes</taxon>
        <taxon>Micrococcales</taxon>
        <taxon>Microbacteriaceae</taxon>
        <taxon>Microbacterium</taxon>
    </lineage>
</organism>
<gene>
    <name evidence="6" type="ORF">Q9S78_05275</name>
</gene>
<dbReference type="PANTHER" id="PTHR42812">
    <property type="entry name" value="BETA-XYLOSIDASE"/>
    <property type="match status" value="1"/>
</dbReference>
<proteinExistence type="inferred from homology"/>
<evidence type="ECO:0000256" key="1">
    <source>
        <dbReference type="ARBA" id="ARBA00009865"/>
    </source>
</evidence>
<evidence type="ECO:0000313" key="6">
    <source>
        <dbReference type="EMBL" id="MDT3330075.1"/>
    </source>
</evidence>
<evidence type="ECO:0000256" key="5">
    <source>
        <dbReference type="SAM" id="MobiDB-lite"/>
    </source>
</evidence>
<keyword evidence="7" id="KW-1185">Reference proteome</keyword>
<comment type="caution">
    <text evidence="6">The sequence shown here is derived from an EMBL/GenBank/DDBJ whole genome shotgun (WGS) entry which is preliminary data.</text>
</comment>
<protein>
    <submittedName>
        <fullName evidence="6">Glycoside hydrolase family 43 protein</fullName>
    </submittedName>
</protein>
<evidence type="ECO:0000256" key="2">
    <source>
        <dbReference type="ARBA" id="ARBA00022801"/>
    </source>
</evidence>
<keyword evidence="2 4" id="KW-0378">Hydrolase</keyword>
<accession>A0ABU3GI67</accession>
<feature type="region of interest" description="Disordered" evidence="5">
    <location>
        <begin position="1"/>
        <end position="24"/>
    </location>
</feature>
<feature type="compositionally biased region" description="Low complexity" evidence="5">
    <location>
        <begin position="1"/>
        <end position="21"/>
    </location>
</feature>
<dbReference type="RefSeq" id="WP_311869688.1">
    <property type="nucleotide sequence ID" value="NZ_JAUZVT010000001.1"/>
</dbReference>
<evidence type="ECO:0000256" key="4">
    <source>
        <dbReference type="RuleBase" id="RU361187"/>
    </source>
</evidence>
<dbReference type="Pfam" id="PF04616">
    <property type="entry name" value="Glyco_hydro_43"/>
    <property type="match status" value="1"/>
</dbReference>
<dbReference type="InterPro" id="IPR051795">
    <property type="entry name" value="Glycosyl_Hydrlase_43"/>
</dbReference>
<dbReference type="InterPro" id="IPR023296">
    <property type="entry name" value="Glyco_hydro_beta-prop_sf"/>
</dbReference>
<evidence type="ECO:0000256" key="3">
    <source>
        <dbReference type="ARBA" id="ARBA00023295"/>
    </source>
</evidence>
<dbReference type="InterPro" id="IPR006710">
    <property type="entry name" value="Glyco_hydro_43"/>
</dbReference>
<keyword evidence="3 4" id="KW-0326">Glycosidase</keyword>